<reference evidence="2" key="1">
    <citation type="submission" date="2020-08" db="EMBL/GenBank/DDBJ databases">
        <title>Multicomponent nature underlies the extraordinary mechanical properties of spider dragline silk.</title>
        <authorList>
            <person name="Kono N."/>
            <person name="Nakamura H."/>
            <person name="Mori M."/>
            <person name="Yoshida Y."/>
            <person name="Ohtoshi R."/>
            <person name="Malay A.D."/>
            <person name="Moran D.A.P."/>
            <person name="Tomita M."/>
            <person name="Numata K."/>
            <person name="Arakawa K."/>
        </authorList>
    </citation>
    <scope>NUCLEOTIDE SEQUENCE</scope>
</reference>
<comment type="caution">
    <text evidence="2">The sequence shown here is derived from an EMBL/GenBank/DDBJ whole genome shotgun (WGS) entry which is preliminary data.</text>
</comment>
<dbReference type="AlphaFoldDB" id="A0A8X6NMF1"/>
<protein>
    <submittedName>
        <fullName evidence="2">Uncharacterized protein</fullName>
    </submittedName>
</protein>
<evidence type="ECO:0000313" key="2">
    <source>
        <dbReference type="EMBL" id="GFT21502.1"/>
    </source>
</evidence>
<feature type="region of interest" description="Disordered" evidence="1">
    <location>
        <begin position="1"/>
        <end position="33"/>
    </location>
</feature>
<accession>A0A8X6NMF1</accession>
<dbReference type="OrthoDB" id="10267993at2759"/>
<evidence type="ECO:0000256" key="1">
    <source>
        <dbReference type="SAM" id="MobiDB-lite"/>
    </source>
</evidence>
<keyword evidence="3" id="KW-1185">Reference proteome</keyword>
<dbReference type="Proteomes" id="UP000887013">
    <property type="component" value="Unassembled WGS sequence"/>
</dbReference>
<feature type="compositionally biased region" description="Polar residues" evidence="1">
    <location>
        <begin position="9"/>
        <end position="20"/>
    </location>
</feature>
<sequence>MMSIRSRLSHSPSTPRQNFKQPGIKSKEDTGCEKKKIPPSFSSYFFLPPPLATCPVTYDKSVAVISSRRNATQYWPRPSPSLSTASRFSDGFNVRLLPEREKGRKREELVSPYRRRWLSSRGAQWALLEILAINLRLLTLTGSCLLTFWPRLLGREAKGVIVGAMPSIRPTTASHWPRGRVPLTFFSLFLFQSLLLSLAFSLSYPPKAVAPSFPLPKVLKFPAQEKKTVEESNTTHALPFSLVLC</sequence>
<organism evidence="2 3">
    <name type="scientific">Nephila pilipes</name>
    <name type="common">Giant wood spider</name>
    <name type="synonym">Nephila maculata</name>
    <dbReference type="NCBI Taxonomy" id="299642"/>
    <lineage>
        <taxon>Eukaryota</taxon>
        <taxon>Metazoa</taxon>
        <taxon>Ecdysozoa</taxon>
        <taxon>Arthropoda</taxon>
        <taxon>Chelicerata</taxon>
        <taxon>Arachnida</taxon>
        <taxon>Araneae</taxon>
        <taxon>Araneomorphae</taxon>
        <taxon>Entelegynae</taxon>
        <taxon>Araneoidea</taxon>
        <taxon>Nephilidae</taxon>
        <taxon>Nephila</taxon>
    </lineage>
</organism>
<proteinExistence type="predicted"/>
<dbReference type="EMBL" id="BMAW01011003">
    <property type="protein sequence ID" value="GFT21502.1"/>
    <property type="molecule type" value="Genomic_DNA"/>
</dbReference>
<name>A0A8X6NMF1_NEPPI</name>
<evidence type="ECO:0000313" key="3">
    <source>
        <dbReference type="Proteomes" id="UP000887013"/>
    </source>
</evidence>
<gene>
    <name evidence="2" type="primary">AVEN_1173_1</name>
    <name evidence="2" type="ORF">NPIL_679231</name>
</gene>